<dbReference type="Pfam" id="PF10763">
    <property type="entry name" value="DUF2584"/>
    <property type="match status" value="1"/>
</dbReference>
<reference evidence="1" key="2">
    <citation type="journal article" date="2015" name="Genome Announc.">
        <title>Draft Genome Sequence of Filamentous Marine Cyanobacterium Lyngbya confervoides Strain BDU141951.</title>
        <authorList>
            <person name="Chandrababunaidu M.M."/>
            <person name="Sen D."/>
            <person name="Tripathy S."/>
        </authorList>
    </citation>
    <scope>NUCLEOTIDE SEQUENCE</scope>
    <source>
        <strain evidence="1">BDU141951</strain>
    </source>
</reference>
<comment type="caution">
    <text evidence="1">The sequence shown here is derived from an EMBL/GenBank/DDBJ whole genome shotgun (WGS) entry which is preliminary data.</text>
</comment>
<protein>
    <submittedName>
        <fullName evidence="1">DUF2584 family protein</fullName>
    </submittedName>
</protein>
<reference evidence="1" key="1">
    <citation type="submission" date="2014-11" db="EMBL/GenBank/DDBJ databases">
        <authorList>
            <person name="Malar M.C."/>
            <person name="Sen D."/>
            <person name="Tripathy S."/>
        </authorList>
    </citation>
    <scope>NUCLEOTIDE SEQUENCE</scope>
    <source>
        <strain evidence="1">BDU141951</strain>
    </source>
</reference>
<proteinExistence type="predicted"/>
<reference evidence="1" key="3">
    <citation type="submission" date="2020-02" db="EMBL/GenBank/DDBJ databases">
        <authorList>
            <person name="Sarangi A.N."/>
            <person name="Ghosh S."/>
            <person name="Mukherjee M."/>
            <person name="Tripathy S."/>
        </authorList>
    </citation>
    <scope>NUCLEOTIDE SEQUENCE</scope>
    <source>
        <strain evidence="1">BDU141951</strain>
    </source>
</reference>
<evidence type="ECO:0000313" key="1">
    <source>
        <dbReference type="EMBL" id="NEV67601.1"/>
    </source>
</evidence>
<gene>
    <name evidence="1" type="ORF">QQ91_010775</name>
</gene>
<dbReference type="SUPFAM" id="SSF88697">
    <property type="entry name" value="PUA domain-like"/>
    <property type="match status" value="1"/>
</dbReference>
<dbReference type="AlphaFoldDB" id="A0A0C1Y5S0"/>
<dbReference type="InterPro" id="IPR019699">
    <property type="entry name" value="DUF2584"/>
</dbReference>
<accession>A0A0C1Y5S0</accession>
<dbReference type="InterPro" id="IPR015947">
    <property type="entry name" value="PUA-like_sf"/>
</dbReference>
<name>A0A0C1Y5S0_9CYAN</name>
<dbReference type="EMBL" id="JTHE02000003">
    <property type="protein sequence ID" value="NEV67601.1"/>
    <property type="molecule type" value="Genomic_DNA"/>
</dbReference>
<sequence length="87" mass="10096">MGMPCQVNSILKLKTAKGYPAVLELGSRHEVNKHGYRIFPIDVPLCLVNEHWQAHADVVIDKLTWQQQTTSLQFRIVRVYETPFMMQ</sequence>
<organism evidence="1">
    <name type="scientific">Lyngbya confervoides BDU141951</name>
    <dbReference type="NCBI Taxonomy" id="1574623"/>
    <lineage>
        <taxon>Bacteria</taxon>
        <taxon>Bacillati</taxon>
        <taxon>Cyanobacteriota</taxon>
        <taxon>Cyanophyceae</taxon>
        <taxon>Oscillatoriophycideae</taxon>
        <taxon>Oscillatoriales</taxon>
        <taxon>Microcoleaceae</taxon>
        <taxon>Lyngbya</taxon>
    </lineage>
</organism>
<dbReference type="Gene3D" id="2.40.240.20">
    <property type="entry name" value="Hypothetical PUA domain-like, domain 1"/>
    <property type="match status" value="1"/>
</dbReference>